<keyword evidence="2" id="KW-0479">Metal-binding</keyword>
<sequence length="157" mass="18703">MHQRILLNSIFSQLEVANRSIIEMAILAEESDLNWSYLENKRSLGELLNHLSLLYRADYLIMEEASKDEMADYYLSHPFRRAENAGTELYKNFNALKEAFYSFSEAELMEEKISYWGTGYSRYEWLLEILGHIYHHRAQLHMYLELLGIRPRVLLFE</sequence>
<evidence type="ECO:0000256" key="2">
    <source>
        <dbReference type="ARBA" id="ARBA00022723"/>
    </source>
</evidence>
<proteinExistence type="inferred from homology"/>
<dbReference type="RefSeq" id="WP_338781136.1">
    <property type="nucleotide sequence ID" value="NZ_CP147407.1"/>
</dbReference>
<protein>
    <submittedName>
        <fullName evidence="3">DinB family protein</fullName>
    </submittedName>
</protein>
<reference evidence="3 4" key="1">
    <citation type="submission" date="2024-02" db="EMBL/GenBank/DDBJ databases">
        <title>Seven novel Bacillus-like species.</title>
        <authorList>
            <person name="Liu G."/>
        </authorList>
    </citation>
    <scope>NUCLEOTIDE SEQUENCE [LARGE SCALE GENOMIC DNA]</scope>
    <source>
        <strain evidence="3 4">FJAT-52054</strain>
    </source>
</reference>
<dbReference type="Pfam" id="PF05163">
    <property type="entry name" value="DinB"/>
    <property type="match status" value="1"/>
</dbReference>
<dbReference type="InterPro" id="IPR034660">
    <property type="entry name" value="DinB/YfiT-like"/>
</dbReference>
<accession>A0ABZ2NK62</accession>
<dbReference type="SUPFAM" id="SSF109854">
    <property type="entry name" value="DinB/YfiT-like putative metalloenzymes"/>
    <property type="match status" value="1"/>
</dbReference>
<comment type="similarity">
    <text evidence="1">Belongs to the DinB family.</text>
</comment>
<evidence type="ECO:0000313" key="3">
    <source>
        <dbReference type="EMBL" id="WXB98217.1"/>
    </source>
</evidence>
<evidence type="ECO:0000313" key="4">
    <source>
        <dbReference type="Proteomes" id="UP001377337"/>
    </source>
</evidence>
<gene>
    <name evidence="3" type="ORF">WCV65_06990</name>
</gene>
<name>A0ABZ2NK62_9BACI</name>
<organism evidence="3 4">
    <name type="scientific">Metabacillus sediminis</name>
    <dbReference type="NCBI Taxonomy" id="3117746"/>
    <lineage>
        <taxon>Bacteria</taxon>
        <taxon>Bacillati</taxon>
        <taxon>Bacillota</taxon>
        <taxon>Bacilli</taxon>
        <taxon>Bacillales</taxon>
        <taxon>Bacillaceae</taxon>
        <taxon>Metabacillus</taxon>
    </lineage>
</organism>
<dbReference type="Gene3D" id="1.20.120.450">
    <property type="entry name" value="dinb family like domain"/>
    <property type="match status" value="1"/>
</dbReference>
<dbReference type="Proteomes" id="UP001377337">
    <property type="component" value="Chromosome"/>
</dbReference>
<keyword evidence="4" id="KW-1185">Reference proteome</keyword>
<dbReference type="InterPro" id="IPR007837">
    <property type="entry name" value="DinB"/>
</dbReference>
<evidence type="ECO:0000256" key="1">
    <source>
        <dbReference type="ARBA" id="ARBA00008635"/>
    </source>
</evidence>
<dbReference type="EMBL" id="CP147407">
    <property type="protein sequence ID" value="WXB98217.1"/>
    <property type="molecule type" value="Genomic_DNA"/>
</dbReference>